<feature type="binding site" evidence="11">
    <location>
        <position position="432"/>
    </location>
    <ligand>
        <name>Mg(2+)</name>
        <dbReference type="ChEBI" id="CHEBI:18420"/>
        <label>1</label>
        <note>catalytic</note>
    </ligand>
</feature>
<dbReference type="Pfam" id="PF00204">
    <property type="entry name" value="DNA_gyraseB"/>
    <property type="match status" value="1"/>
</dbReference>
<dbReference type="NCBIfam" id="NF004189">
    <property type="entry name" value="PRK05644.1"/>
    <property type="match status" value="1"/>
</dbReference>
<dbReference type="SUPFAM" id="SSF56719">
    <property type="entry name" value="Type II DNA topoisomerase"/>
    <property type="match status" value="1"/>
</dbReference>
<dbReference type="PANTHER" id="PTHR45866">
    <property type="entry name" value="DNA GYRASE/TOPOISOMERASE SUBUNIT B"/>
    <property type="match status" value="1"/>
</dbReference>
<dbReference type="CDD" id="cd03366">
    <property type="entry name" value="TOPRIM_TopoIIA_GyrB"/>
    <property type="match status" value="1"/>
</dbReference>
<dbReference type="InterPro" id="IPR006171">
    <property type="entry name" value="TOPRIM_dom"/>
</dbReference>
<dbReference type="InterPro" id="IPR013760">
    <property type="entry name" value="Topo_IIA-like_dom_sf"/>
</dbReference>
<dbReference type="InterPro" id="IPR013506">
    <property type="entry name" value="Topo_IIA_bsu_dom2"/>
</dbReference>
<evidence type="ECO:0000256" key="8">
    <source>
        <dbReference type="ARBA" id="ARBA00023029"/>
    </source>
</evidence>
<dbReference type="InterPro" id="IPR003594">
    <property type="entry name" value="HATPase_dom"/>
</dbReference>
<dbReference type="Gene3D" id="3.30.230.10">
    <property type="match status" value="1"/>
</dbReference>
<evidence type="ECO:0000256" key="3">
    <source>
        <dbReference type="ARBA" id="ARBA00022490"/>
    </source>
</evidence>
<dbReference type="GO" id="GO:0005694">
    <property type="term" value="C:chromosome"/>
    <property type="evidence" value="ECO:0007669"/>
    <property type="project" value="InterPro"/>
</dbReference>
<evidence type="ECO:0000256" key="5">
    <source>
        <dbReference type="ARBA" id="ARBA00022741"/>
    </source>
</evidence>
<dbReference type="Pfam" id="PF02518">
    <property type="entry name" value="HATPase_c"/>
    <property type="match status" value="1"/>
</dbReference>
<dbReference type="EC" id="5.6.2.2" evidence="11"/>
<dbReference type="InterPro" id="IPR034160">
    <property type="entry name" value="TOPRIM_GyrB"/>
</dbReference>
<dbReference type="InterPro" id="IPR049353">
    <property type="entry name" value="GyrB_hook"/>
</dbReference>
<comment type="cofactor">
    <cofactor evidence="11">
        <name>Mg(2+)</name>
        <dbReference type="ChEBI" id="CHEBI:18420"/>
    </cofactor>
    <cofactor evidence="11">
        <name>Mn(2+)</name>
        <dbReference type="ChEBI" id="CHEBI:29035"/>
    </cofactor>
    <cofactor evidence="11">
        <name>Ca(2+)</name>
        <dbReference type="ChEBI" id="CHEBI:29108"/>
    </cofactor>
    <text evidence="11">Binds two Mg(2+) per subunit. The magnesium ions form salt bridges with both the protein and the DNA. Can also accept other divalent metal cations, such as Mn(2+) or Ca(2+).</text>
</comment>
<organism evidence="13 14">
    <name type="scientific">Pseudodonghicola xiamenensis</name>
    <dbReference type="NCBI Taxonomy" id="337702"/>
    <lineage>
        <taxon>Bacteria</taxon>
        <taxon>Pseudomonadati</taxon>
        <taxon>Pseudomonadota</taxon>
        <taxon>Alphaproteobacteria</taxon>
        <taxon>Rhodobacterales</taxon>
        <taxon>Paracoccaceae</taxon>
        <taxon>Pseudodonghicola</taxon>
    </lineage>
</organism>
<evidence type="ECO:0000256" key="9">
    <source>
        <dbReference type="ARBA" id="ARBA00023125"/>
    </source>
</evidence>
<dbReference type="GO" id="GO:0005524">
    <property type="term" value="F:ATP binding"/>
    <property type="evidence" value="ECO:0007669"/>
    <property type="project" value="UniProtKB-UniRule"/>
</dbReference>
<gene>
    <name evidence="11 13" type="primary">gyrB</name>
    <name evidence="13" type="ORF">GCM10010961_06780</name>
</gene>
<keyword evidence="7 11" id="KW-0460">Magnesium</keyword>
<dbReference type="EMBL" id="BNAP01000002">
    <property type="protein sequence ID" value="GHG82327.1"/>
    <property type="molecule type" value="Genomic_DNA"/>
</dbReference>
<feature type="binding site" evidence="11">
    <location>
        <position position="506"/>
    </location>
    <ligand>
        <name>Mg(2+)</name>
        <dbReference type="ChEBI" id="CHEBI:18420"/>
        <label>2</label>
    </ligand>
</feature>
<comment type="subcellular location">
    <subcellularLocation>
        <location evidence="11">Cytoplasm</location>
    </subcellularLocation>
</comment>
<evidence type="ECO:0000256" key="7">
    <source>
        <dbReference type="ARBA" id="ARBA00022842"/>
    </source>
</evidence>
<name>A0A8J3H5G9_9RHOB</name>
<dbReference type="GO" id="GO:0046872">
    <property type="term" value="F:metal ion binding"/>
    <property type="evidence" value="ECO:0007669"/>
    <property type="project" value="UniProtKB-KW"/>
</dbReference>
<keyword evidence="4 11" id="KW-0479">Metal-binding</keyword>
<proteinExistence type="inferred from homology"/>
<feature type="domain" description="Toprim" evidence="12">
    <location>
        <begin position="426"/>
        <end position="541"/>
    </location>
</feature>
<comment type="catalytic activity">
    <reaction evidence="1 11">
        <text>ATP-dependent breakage, passage and rejoining of double-stranded DNA.</text>
        <dbReference type="EC" id="5.6.2.2"/>
    </reaction>
</comment>
<comment type="similarity">
    <text evidence="2 11">Belongs to the type II topoisomerase GyrB family.</text>
</comment>
<evidence type="ECO:0000256" key="6">
    <source>
        <dbReference type="ARBA" id="ARBA00022840"/>
    </source>
</evidence>
<dbReference type="SMART" id="SM00433">
    <property type="entry name" value="TOP2c"/>
    <property type="match status" value="1"/>
</dbReference>
<dbReference type="InterPro" id="IPR036890">
    <property type="entry name" value="HATPase_C_sf"/>
</dbReference>
<dbReference type="InterPro" id="IPR011557">
    <property type="entry name" value="GyrB"/>
</dbReference>
<dbReference type="CDD" id="cd16928">
    <property type="entry name" value="HATPase_GyrB-like"/>
    <property type="match status" value="1"/>
</dbReference>
<dbReference type="Pfam" id="PF21249">
    <property type="entry name" value="GyrB_hook"/>
    <property type="match status" value="1"/>
</dbReference>
<dbReference type="FunFam" id="3.30.565.10:FF:000002">
    <property type="entry name" value="DNA gyrase subunit B"/>
    <property type="match status" value="1"/>
</dbReference>
<dbReference type="Gene3D" id="3.30.565.10">
    <property type="entry name" value="Histidine kinase-like ATPase, C-terminal domain"/>
    <property type="match status" value="1"/>
</dbReference>
<comment type="subunit">
    <text evidence="11">Heterotetramer, composed of two GyrA and two GyrB chains. In the heterotetramer, GyrA contains the active site tyrosine that forms a transient covalent intermediate with DNA, while GyrB binds cofactors and catalyzes ATP hydrolysis.</text>
</comment>
<evidence type="ECO:0000313" key="13">
    <source>
        <dbReference type="EMBL" id="GHG82327.1"/>
    </source>
</evidence>
<dbReference type="InterPro" id="IPR018522">
    <property type="entry name" value="TopoIIA_CS"/>
</dbReference>
<dbReference type="InterPro" id="IPR000565">
    <property type="entry name" value="Topo_IIA_B"/>
</dbReference>
<dbReference type="GO" id="GO:0003918">
    <property type="term" value="F:DNA topoisomerase type II (double strand cut, ATP-hydrolyzing) activity"/>
    <property type="evidence" value="ECO:0007669"/>
    <property type="project" value="UniProtKB-UniRule"/>
</dbReference>
<dbReference type="SUPFAM" id="SSF54211">
    <property type="entry name" value="Ribosomal protein S5 domain 2-like"/>
    <property type="match status" value="1"/>
</dbReference>
<dbReference type="InterPro" id="IPR013759">
    <property type="entry name" value="Topo_IIA_B_C"/>
</dbReference>
<dbReference type="RefSeq" id="WP_028093447.1">
    <property type="nucleotide sequence ID" value="NZ_BNAP01000002.1"/>
</dbReference>
<comment type="function">
    <text evidence="11">A type II topoisomerase that negatively supercoils closed circular double-stranded (ds) DNA in an ATP-dependent manner to modulate DNA topology and maintain chromosomes in an underwound state. Negative supercoiling favors strand separation, and DNA replication, transcription, recombination and repair, all of which involve strand separation. Also able to catalyze the interconversion of other topological isomers of dsDNA rings, including catenanes and knotted rings. Type II topoisomerases break and join 2 DNA strands simultaneously in an ATP-dependent manner.</text>
</comment>
<keyword evidence="10 11" id="KW-0413">Isomerase</keyword>
<dbReference type="PRINTS" id="PR00418">
    <property type="entry name" value="TPI2FAMILY"/>
</dbReference>
<dbReference type="NCBIfam" id="NF011501">
    <property type="entry name" value="PRK14939.1"/>
    <property type="match status" value="1"/>
</dbReference>
<keyword evidence="9" id="KW-0238">DNA-binding</keyword>
<comment type="miscellaneous">
    <text evidence="11">Few gyrases are as efficient as E.coli at forming negative supercoils. Not all organisms have 2 type II topoisomerases; in organisms with a single type II topoisomerase this enzyme also has to decatenate newly replicated chromosomes.</text>
</comment>
<feature type="site" description="Interaction with DNA" evidence="11">
    <location>
        <position position="460"/>
    </location>
</feature>
<dbReference type="FunFam" id="3.40.50.670:FF:000001">
    <property type="entry name" value="DNA topoisomerase 2"/>
    <property type="match status" value="1"/>
</dbReference>
<dbReference type="Gene3D" id="3.40.50.670">
    <property type="match status" value="2"/>
</dbReference>
<evidence type="ECO:0000313" key="14">
    <source>
        <dbReference type="Proteomes" id="UP000611500"/>
    </source>
</evidence>
<dbReference type="SMART" id="SM00387">
    <property type="entry name" value="HATPase_c"/>
    <property type="match status" value="1"/>
</dbReference>
<dbReference type="GO" id="GO:0005737">
    <property type="term" value="C:cytoplasm"/>
    <property type="evidence" value="ECO:0007669"/>
    <property type="project" value="UniProtKB-SubCell"/>
</dbReference>
<feature type="binding site" evidence="11">
    <location>
        <position position="506"/>
    </location>
    <ligand>
        <name>Mg(2+)</name>
        <dbReference type="ChEBI" id="CHEBI:18420"/>
        <label>1</label>
        <note>catalytic</note>
    </ligand>
</feature>
<keyword evidence="8 11" id="KW-0799">Topoisomerase</keyword>
<dbReference type="PROSITE" id="PS00177">
    <property type="entry name" value="TOPOISOMERASE_II"/>
    <property type="match status" value="1"/>
</dbReference>
<dbReference type="PANTHER" id="PTHR45866:SF1">
    <property type="entry name" value="DNA GYRASE SUBUNIT B, MITOCHONDRIAL"/>
    <property type="match status" value="1"/>
</dbReference>
<dbReference type="CDD" id="cd00822">
    <property type="entry name" value="TopoII_Trans_DNA_gyrase"/>
    <property type="match status" value="1"/>
</dbReference>
<dbReference type="InterPro" id="IPR014721">
    <property type="entry name" value="Ribsml_uS5_D2-typ_fold_subgr"/>
</dbReference>
<comment type="caution">
    <text evidence="13">The sequence shown here is derived from an EMBL/GenBank/DDBJ whole genome shotgun (WGS) entry which is preliminary data.</text>
</comment>
<reference evidence="13" key="2">
    <citation type="submission" date="2020-09" db="EMBL/GenBank/DDBJ databases">
        <authorList>
            <person name="Sun Q."/>
            <person name="Zhou Y."/>
        </authorList>
    </citation>
    <scope>NUCLEOTIDE SEQUENCE</scope>
    <source>
        <strain evidence="13">CGMCC 1.7081</strain>
    </source>
</reference>
<feature type="site" description="Interaction with DNA" evidence="11">
    <location>
        <position position="457"/>
    </location>
</feature>
<dbReference type="FunFam" id="3.30.230.10:FF:000005">
    <property type="entry name" value="DNA gyrase subunit B"/>
    <property type="match status" value="1"/>
</dbReference>
<evidence type="ECO:0000259" key="12">
    <source>
        <dbReference type="PROSITE" id="PS50880"/>
    </source>
</evidence>
<dbReference type="HAMAP" id="MF_01898">
    <property type="entry name" value="GyrB"/>
    <property type="match status" value="1"/>
</dbReference>
<reference evidence="13" key="1">
    <citation type="journal article" date="2014" name="Int. J. Syst. Evol. Microbiol.">
        <title>Complete genome sequence of Corynebacterium casei LMG S-19264T (=DSM 44701T), isolated from a smear-ripened cheese.</title>
        <authorList>
            <consortium name="US DOE Joint Genome Institute (JGI-PGF)"/>
            <person name="Walter F."/>
            <person name="Albersmeier A."/>
            <person name="Kalinowski J."/>
            <person name="Ruckert C."/>
        </authorList>
    </citation>
    <scope>NUCLEOTIDE SEQUENCE</scope>
    <source>
        <strain evidence="13">CGMCC 1.7081</strain>
    </source>
</reference>
<dbReference type="Pfam" id="PF00986">
    <property type="entry name" value="DNA_gyraseB_C"/>
    <property type="match status" value="1"/>
</dbReference>
<dbReference type="GO" id="GO:0006265">
    <property type="term" value="P:DNA topological change"/>
    <property type="evidence" value="ECO:0007669"/>
    <property type="project" value="UniProtKB-UniRule"/>
</dbReference>
<dbReference type="GO" id="GO:0006261">
    <property type="term" value="P:DNA-templated DNA replication"/>
    <property type="evidence" value="ECO:0007669"/>
    <property type="project" value="UniProtKB-UniRule"/>
</dbReference>
<keyword evidence="5 11" id="KW-0547">Nucleotide-binding</keyword>
<protein>
    <recommendedName>
        <fullName evidence="11">DNA gyrase subunit B</fullName>
        <ecNumber evidence="11">5.6.2.2</ecNumber>
    </recommendedName>
</protein>
<accession>A0A8J3H5G9</accession>
<dbReference type="Proteomes" id="UP000611500">
    <property type="component" value="Unassembled WGS sequence"/>
</dbReference>
<keyword evidence="14" id="KW-1185">Reference proteome</keyword>
<keyword evidence="3 11" id="KW-0963">Cytoplasm</keyword>
<dbReference type="GO" id="GO:0003677">
    <property type="term" value="F:DNA binding"/>
    <property type="evidence" value="ECO:0007669"/>
    <property type="project" value="UniProtKB-KW"/>
</dbReference>
<evidence type="ECO:0000256" key="1">
    <source>
        <dbReference type="ARBA" id="ARBA00000185"/>
    </source>
</evidence>
<sequence>MSDTAQQPNEYGAESIKVLKGLEAVRKRPGMYIGDTDDGSGLHHMVYEVVDNGIDEALAGHADIVSVKIHADSSVSVQDNGRGIPVDIHPEEGVSAAEVIMTQLHAGGKFDSNSYKVSGGLHGVGVSVVNALSVWLELRIWRNGKEHVARFEHGDCTEHLKVVGDCGDRTGTEVRFLASTETFSNLDYSFETLEKRLRELAFLNSGVRILLEDERPAEPLRAELHYEGGVKEFVKYIDRSKTAMMADPIYITGERDDIGIEVAMWWNDSYHETVLPFTNNIPQRDGGTHLAGFRGALTRTLTKYAQESGIAKKEKVNFTGDDAREGLTCVLSVKVPDPKFSSQTKDKLVSSEVRPAVENLVSEKLSEWFEEHPAEAKVIVGKIIEAALAREAARKARELTRRKTAMDVNFLAGKLKDCSEKDPSKTEVFLVEGDSAGGSAQTGRDRRTQAILPLRGKILNVERARFDKMLSSQEIGNLVMALGTGIGRDEFNIDKLRYHKIVIMTDADVDGAHIRTLLLTFFYRQMPELIEGGYLYIAQPPLYKVARGKSEVYLKDQAALDDYLIHQGVEGAVLKLGTGEELVGADLARVVEEARQLRRVLEAFPTHYPRHILEQAAIAGAFVPGAVDADLQGVADRVAARLDLIAQEYEKGWQGRITQDKGIRLARILRGVEEVRTLDGPMLRSGEARRTGSTFTESLQEIYGQAAQLVRKDRAQVIYGPLGLLSAILEEGEKGLTLQRYKGLGEMNPEQLWETTLDPEARTLLQVKINDMTEADDIFTKLMGDVVEPRREFIQQNALNVSNLDF</sequence>
<dbReference type="InterPro" id="IPR020568">
    <property type="entry name" value="Ribosomal_Su5_D2-typ_SF"/>
</dbReference>
<feature type="binding site" evidence="11">
    <location>
        <position position="508"/>
    </location>
    <ligand>
        <name>Mg(2+)</name>
        <dbReference type="ChEBI" id="CHEBI:18420"/>
        <label>2</label>
    </ligand>
</feature>
<evidence type="ECO:0000256" key="10">
    <source>
        <dbReference type="ARBA" id="ARBA00023235"/>
    </source>
</evidence>
<evidence type="ECO:0000256" key="4">
    <source>
        <dbReference type="ARBA" id="ARBA00022723"/>
    </source>
</evidence>
<keyword evidence="6 11" id="KW-0067">ATP-binding</keyword>
<dbReference type="PROSITE" id="PS50880">
    <property type="entry name" value="TOPRIM"/>
    <property type="match status" value="1"/>
</dbReference>
<dbReference type="InterPro" id="IPR002288">
    <property type="entry name" value="DNA_gyrase_B_C"/>
</dbReference>
<dbReference type="NCBIfam" id="TIGR01059">
    <property type="entry name" value="gyrB"/>
    <property type="match status" value="1"/>
</dbReference>
<dbReference type="AlphaFoldDB" id="A0A8J3H5G9"/>
<dbReference type="PRINTS" id="PR01159">
    <property type="entry name" value="DNAGYRASEB"/>
</dbReference>
<evidence type="ECO:0000256" key="2">
    <source>
        <dbReference type="ARBA" id="ARBA00010708"/>
    </source>
</evidence>
<dbReference type="Pfam" id="PF01751">
    <property type="entry name" value="Toprim"/>
    <property type="match status" value="1"/>
</dbReference>
<evidence type="ECO:0000256" key="11">
    <source>
        <dbReference type="HAMAP-Rule" id="MF_01898"/>
    </source>
</evidence>
<dbReference type="InterPro" id="IPR001241">
    <property type="entry name" value="Topo_IIA"/>
</dbReference>
<dbReference type="SUPFAM" id="SSF55874">
    <property type="entry name" value="ATPase domain of HSP90 chaperone/DNA topoisomerase II/histidine kinase"/>
    <property type="match status" value="1"/>
</dbReference>